<evidence type="ECO:0000313" key="18">
    <source>
        <dbReference type="EMBL" id="CAF2145572.1"/>
    </source>
</evidence>
<keyword evidence="11" id="KW-1071">Ligand-gated ion channel</keyword>
<dbReference type="SUPFAM" id="SSF90112">
    <property type="entry name" value="Neurotransmitter-gated ion-channel transmembrane pore"/>
    <property type="match status" value="1"/>
</dbReference>
<keyword evidence="5" id="KW-0770">Synapse</keyword>
<evidence type="ECO:0000259" key="16">
    <source>
        <dbReference type="Pfam" id="PF02932"/>
    </source>
</evidence>
<dbReference type="Gene3D" id="1.20.58.390">
    <property type="entry name" value="Neurotransmitter-gated ion-channel transmembrane domain"/>
    <property type="match status" value="2"/>
</dbReference>
<dbReference type="CDD" id="cd19064">
    <property type="entry name" value="LGIC_TM_nAChR"/>
    <property type="match status" value="1"/>
</dbReference>
<accession>A0A816XCQ5</accession>
<evidence type="ECO:0000256" key="2">
    <source>
        <dbReference type="ARBA" id="ARBA00022475"/>
    </source>
</evidence>
<dbReference type="Proteomes" id="UP000663834">
    <property type="component" value="Unassembled WGS sequence"/>
</dbReference>
<dbReference type="InterPro" id="IPR002394">
    <property type="entry name" value="Nicotinic_acetylcholine_rcpt"/>
</dbReference>
<evidence type="ECO:0000256" key="13">
    <source>
        <dbReference type="ARBA" id="ARBA00034099"/>
    </source>
</evidence>
<dbReference type="PRINTS" id="PR00252">
    <property type="entry name" value="NRIONCHANNEL"/>
</dbReference>
<dbReference type="FunFam" id="2.70.170.10:FF:000028">
    <property type="entry name" value="AcetylCholine Receptor"/>
    <property type="match status" value="1"/>
</dbReference>
<reference evidence="18" key="1">
    <citation type="submission" date="2021-02" db="EMBL/GenBank/DDBJ databases">
        <authorList>
            <person name="Nowell W R."/>
        </authorList>
    </citation>
    <scope>NUCLEOTIDE SEQUENCE</scope>
</reference>
<keyword evidence="8" id="KW-1015">Disulfide bond</keyword>
<dbReference type="FunFam" id="1.20.58.390:FF:000012">
    <property type="entry name" value="Acetylcholine receptor subunit alpha-like"/>
    <property type="match status" value="1"/>
</dbReference>
<evidence type="ECO:0000256" key="7">
    <source>
        <dbReference type="ARBA" id="ARBA00023136"/>
    </source>
</evidence>
<dbReference type="InterPro" id="IPR038050">
    <property type="entry name" value="Neuro_actylchol_rec"/>
</dbReference>
<feature type="transmembrane region" description="Helical" evidence="14">
    <location>
        <begin position="275"/>
        <end position="295"/>
    </location>
</feature>
<keyword evidence="12" id="KW-0407">Ion channel</keyword>
<keyword evidence="10" id="KW-0325">Glycoprotein</keyword>
<keyword evidence="2" id="KW-1003">Cell membrane</keyword>
<dbReference type="OrthoDB" id="5975154at2759"/>
<evidence type="ECO:0000256" key="5">
    <source>
        <dbReference type="ARBA" id="ARBA00023018"/>
    </source>
</evidence>
<dbReference type="AlphaFoldDB" id="A0A816XCQ5"/>
<feature type="domain" description="Neurotransmitter-gated ion-channel ligand-binding" evidence="15">
    <location>
        <begin position="182"/>
        <end position="270"/>
    </location>
</feature>
<dbReference type="PANTHER" id="PTHR18945">
    <property type="entry name" value="NEUROTRANSMITTER GATED ION CHANNEL"/>
    <property type="match status" value="1"/>
</dbReference>
<feature type="transmembrane region" description="Helical" evidence="14">
    <location>
        <begin position="500"/>
        <end position="518"/>
    </location>
</feature>
<evidence type="ECO:0000256" key="8">
    <source>
        <dbReference type="ARBA" id="ARBA00023157"/>
    </source>
</evidence>
<dbReference type="Proteomes" id="UP000663856">
    <property type="component" value="Unassembled WGS sequence"/>
</dbReference>
<dbReference type="PRINTS" id="PR00254">
    <property type="entry name" value="NICOTINICR"/>
</dbReference>
<dbReference type="EMBL" id="CAJNOW010000629">
    <property type="protein sequence ID" value="CAF1285676.1"/>
    <property type="molecule type" value="Genomic_DNA"/>
</dbReference>
<dbReference type="EMBL" id="CAJNRF010012966">
    <property type="protein sequence ID" value="CAF2145572.1"/>
    <property type="molecule type" value="Genomic_DNA"/>
</dbReference>
<evidence type="ECO:0000256" key="3">
    <source>
        <dbReference type="ARBA" id="ARBA00022692"/>
    </source>
</evidence>
<gene>
    <name evidence="17" type="ORF">KQP761_LOCUS4011</name>
    <name evidence="18" type="ORF">WKI299_LOCUS29187</name>
</gene>
<dbReference type="Pfam" id="PF02932">
    <property type="entry name" value="Neur_chan_memb"/>
    <property type="match status" value="1"/>
</dbReference>
<dbReference type="InterPro" id="IPR006201">
    <property type="entry name" value="Neur_channel"/>
</dbReference>
<feature type="domain" description="Neurotransmitter-gated ion-channel ligand-binding" evidence="15">
    <location>
        <begin position="29"/>
        <end position="163"/>
    </location>
</feature>
<proteinExistence type="predicted"/>
<protein>
    <submittedName>
        <fullName evidence="18">Uncharacterized protein</fullName>
    </submittedName>
</protein>
<dbReference type="Pfam" id="PF02931">
    <property type="entry name" value="Neur_chan_LBD"/>
    <property type="match status" value="2"/>
</dbReference>
<keyword evidence="7 14" id="KW-0472">Membrane</keyword>
<keyword evidence="3 14" id="KW-0812">Transmembrane</keyword>
<evidence type="ECO:0000313" key="19">
    <source>
        <dbReference type="Proteomes" id="UP000663856"/>
    </source>
</evidence>
<comment type="subcellular location">
    <subcellularLocation>
        <location evidence="13">Synaptic cell membrane</location>
        <topology evidence="13">Multi-pass membrane protein</topology>
    </subcellularLocation>
</comment>
<dbReference type="Gene3D" id="2.70.170.10">
    <property type="entry name" value="Neurotransmitter-gated ion-channel ligand-binding domain"/>
    <property type="match status" value="1"/>
</dbReference>
<evidence type="ECO:0000256" key="1">
    <source>
        <dbReference type="ARBA" id="ARBA00022448"/>
    </source>
</evidence>
<dbReference type="GO" id="GO:0045211">
    <property type="term" value="C:postsynaptic membrane"/>
    <property type="evidence" value="ECO:0007669"/>
    <property type="project" value="InterPro"/>
</dbReference>
<dbReference type="GO" id="GO:0022848">
    <property type="term" value="F:acetylcholine-gated monoatomic cation-selective channel activity"/>
    <property type="evidence" value="ECO:0007669"/>
    <property type="project" value="InterPro"/>
</dbReference>
<evidence type="ECO:0000256" key="6">
    <source>
        <dbReference type="ARBA" id="ARBA00023065"/>
    </source>
</evidence>
<evidence type="ECO:0000256" key="9">
    <source>
        <dbReference type="ARBA" id="ARBA00023170"/>
    </source>
</evidence>
<dbReference type="GO" id="GO:0004888">
    <property type="term" value="F:transmembrane signaling receptor activity"/>
    <property type="evidence" value="ECO:0007669"/>
    <property type="project" value="InterPro"/>
</dbReference>
<sequence>METSIIILLIFHIYWCFIGVVVIANPDAKRLYEELIQIRAYNKLIRPVKHNSERLTVYLGLRLTQLLDVDEKNQIMTTNVWLKQLWMDEHLKWDPIHFNNITNISLPASAIWRPDLALFNNADGNYEVNLMTKATVYYNGRVIWEPPAIYKSSCTINVEFIPFGYVKKYQDLLYLYCIVAYLDIQHCQMKFGSRTYSGEQVDIVHINQTNGFIPVYGDNNIAYAIDLADFYRSVEWDIMEVPATRNVQKYSCCPQTYPDITFLITLRRKTLFHTVNFIIPCVGISFLTVLTFYLPSDSGEKVTLCISILVSLTVFILLLAELIPPTSLVVPLIGKYVLFTMILVTLSILVTVVVLNVHFRSPSTHQMPTWVRRVFLHVLPKLLLVRRPKSINPLDFHLSSMNRNRIKHSTQITAINFGVPLVNLSRYQIRKNKLSLLGDFDFDSNQTKQTEYSNEPPLCPNEIKQVFKGLKCIAAQIKLEDEEKTTKEEWKYVALVIDRLFLYIFTTACFAGTCGIILQGTQAKIRISHRVVFLYVLAPSIYDYRKPIDLIKSNRF</sequence>
<keyword evidence="1" id="KW-0813">Transport</keyword>
<feature type="domain" description="Neurotransmitter-gated ion-channel transmembrane" evidence="16">
    <location>
        <begin position="278"/>
        <end position="516"/>
    </location>
</feature>
<dbReference type="SUPFAM" id="SSF63712">
    <property type="entry name" value="Nicotinic receptor ligand binding domain-like"/>
    <property type="match status" value="1"/>
</dbReference>
<feature type="transmembrane region" description="Helical" evidence="14">
    <location>
        <begin position="301"/>
        <end position="324"/>
    </location>
</feature>
<keyword evidence="9" id="KW-0675">Receptor</keyword>
<dbReference type="InterPro" id="IPR036734">
    <property type="entry name" value="Neur_chan_lig-bd_sf"/>
</dbReference>
<keyword evidence="4 14" id="KW-1133">Transmembrane helix</keyword>
<evidence type="ECO:0000256" key="12">
    <source>
        <dbReference type="ARBA" id="ARBA00023303"/>
    </source>
</evidence>
<evidence type="ECO:0000256" key="11">
    <source>
        <dbReference type="ARBA" id="ARBA00023286"/>
    </source>
</evidence>
<dbReference type="InterPro" id="IPR006202">
    <property type="entry name" value="Neur_chan_lig-bd"/>
</dbReference>
<name>A0A816XCQ5_9BILA</name>
<organism evidence="18 19">
    <name type="scientific">Rotaria magnacalcarata</name>
    <dbReference type="NCBI Taxonomy" id="392030"/>
    <lineage>
        <taxon>Eukaryota</taxon>
        <taxon>Metazoa</taxon>
        <taxon>Spiralia</taxon>
        <taxon>Gnathifera</taxon>
        <taxon>Rotifera</taxon>
        <taxon>Eurotatoria</taxon>
        <taxon>Bdelloidea</taxon>
        <taxon>Philodinida</taxon>
        <taxon>Philodinidae</taxon>
        <taxon>Rotaria</taxon>
    </lineage>
</organism>
<feature type="transmembrane region" description="Helical" evidence="14">
    <location>
        <begin position="336"/>
        <end position="359"/>
    </location>
</feature>
<evidence type="ECO:0000256" key="4">
    <source>
        <dbReference type="ARBA" id="ARBA00022989"/>
    </source>
</evidence>
<evidence type="ECO:0000259" key="15">
    <source>
        <dbReference type="Pfam" id="PF02931"/>
    </source>
</evidence>
<keyword evidence="6" id="KW-0406">Ion transport</keyword>
<dbReference type="InterPro" id="IPR036719">
    <property type="entry name" value="Neuro-gated_channel_TM_sf"/>
</dbReference>
<evidence type="ECO:0000256" key="14">
    <source>
        <dbReference type="SAM" id="Phobius"/>
    </source>
</evidence>
<evidence type="ECO:0000313" key="17">
    <source>
        <dbReference type="EMBL" id="CAF1285676.1"/>
    </source>
</evidence>
<feature type="transmembrane region" description="Helical" evidence="14">
    <location>
        <begin position="6"/>
        <end position="24"/>
    </location>
</feature>
<evidence type="ECO:0000256" key="10">
    <source>
        <dbReference type="ARBA" id="ARBA00023180"/>
    </source>
</evidence>
<dbReference type="InterPro" id="IPR006029">
    <property type="entry name" value="Neurotrans-gated_channel_TM"/>
</dbReference>
<comment type="caution">
    <text evidence="18">The sequence shown here is derived from an EMBL/GenBank/DDBJ whole genome shotgun (WGS) entry which is preliminary data.</text>
</comment>